<dbReference type="Proteomes" id="UP000229498">
    <property type="component" value="Unassembled WGS sequence"/>
</dbReference>
<dbReference type="EMBL" id="PHIG01000031">
    <property type="protein sequence ID" value="PJK29952.1"/>
    <property type="molecule type" value="Genomic_DNA"/>
</dbReference>
<dbReference type="RefSeq" id="WP_109793227.1">
    <property type="nucleotide sequence ID" value="NZ_PHIG01000031.1"/>
</dbReference>
<accession>A0A2M9G2K2</accession>
<keyword evidence="2" id="KW-1185">Reference proteome</keyword>
<proteinExistence type="predicted"/>
<gene>
    <name evidence="1" type="ORF">CVT23_09295</name>
</gene>
<organism evidence="1 2">
    <name type="scientific">Minwuia thermotolerans</name>
    <dbReference type="NCBI Taxonomy" id="2056226"/>
    <lineage>
        <taxon>Bacteria</taxon>
        <taxon>Pseudomonadati</taxon>
        <taxon>Pseudomonadota</taxon>
        <taxon>Alphaproteobacteria</taxon>
        <taxon>Minwuiales</taxon>
        <taxon>Minwuiaceae</taxon>
        <taxon>Minwuia</taxon>
    </lineage>
</organism>
<dbReference type="OrthoDB" id="7571212at2"/>
<sequence length="231" mass="26449">MRLEAAIRGDLKKIVSAEVRQARRAINAGMREAGKGLRDDMKAHVRQAGLGKFATRWVFRVNRPREPMDMSVAVFPRGTATRTIIGAFDTGGIIRPKQGRYLAIPTDFNRKDGRRGGKVLKQIDELDDAFVQRSRSGTLIVFSRVRLAQEKMQDKVRVRDLAFAEGRLLGSGRRRRTHEFLAAGIVPMFVLKPSVRMPKRLDLDRVKRPWDAKLPRLIVEHWEKESRRART</sequence>
<dbReference type="AlphaFoldDB" id="A0A2M9G2K2"/>
<evidence type="ECO:0000313" key="1">
    <source>
        <dbReference type="EMBL" id="PJK29952.1"/>
    </source>
</evidence>
<evidence type="ECO:0000313" key="2">
    <source>
        <dbReference type="Proteomes" id="UP000229498"/>
    </source>
</evidence>
<dbReference type="Pfam" id="PF20039">
    <property type="entry name" value="DUF6441"/>
    <property type="match status" value="1"/>
</dbReference>
<protein>
    <submittedName>
        <fullName evidence="1">Uncharacterized protein</fullName>
    </submittedName>
</protein>
<comment type="caution">
    <text evidence="1">The sequence shown here is derived from an EMBL/GenBank/DDBJ whole genome shotgun (WGS) entry which is preliminary data.</text>
</comment>
<reference evidence="1 2" key="1">
    <citation type="submission" date="2017-11" db="EMBL/GenBank/DDBJ databases">
        <title>Draft genome sequence of Rhizobiales bacterium SY3-13.</title>
        <authorList>
            <person name="Sun C."/>
        </authorList>
    </citation>
    <scope>NUCLEOTIDE SEQUENCE [LARGE SCALE GENOMIC DNA]</scope>
    <source>
        <strain evidence="1 2">SY3-13</strain>
    </source>
</reference>
<name>A0A2M9G2K2_9PROT</name>
<dbReference type="InterPro" id="IPR045622">
    <property type="entry name" value="DUF6441"/>
</dbReference>